<accession>A0A3Q8I268</accession>
<dbReference type="AlphaFoldDB" id="A0A3Q8I268"/>
<evidence type="ECO:0008006" key="4">
    <source>
        <dbReference type="Google" id="ProtNLM"/>
    </source>
</evidence>
<evidence type="ECO:0000313" key="3">
    <source>
        <dbReference type="EMBL" id="AYM52631.1"/>
    </source>
</evidence>
<name>A0A3Q8I268_9BACT</name>
<evidence type="ECO:0000256" key="2">
    <source>
        <dbReference type="SAM" id="SignalP"/>
    </source>
</evidence>
<organism evidence="3">
    <name type="scientific">Aetherobacter sp</name>
    <dbReference type="NCBI Taxonomy" id="2022431"/>
    <lineage>
        <taxon>Bacteria</taxon>
        <taxon>Pseudomonadati</taxon>
        <taxon>Myxococcota</taxon>
        <taxon>Polyangia</taxon>
        <taxon>Polyangiales</taxon>
        <taxon>Polyangiaceae</taxon>
        <taxon>Aetherobacter</taxon>
    </lineage>
</organism>
<keyword evidence="2" id="KW-0732">Signal</keyword>
<evidence type="ECO:0000256" key="1">
    <source>
        <dbReference type="SAM" id="MobiDB-lite"/>
    </source>
</evidence>
<feature type="signal peptide" evidence="2">
    <location>
        <begin position="1"/>
        <end position="34"/>
    </location>
</feature>
<reference evidence="3" key="1">
    <citation type="journal article" date="2018" name="J. Ind. Microbiol. Biotechnol.">
        <title>Genome mining reveals uncommon alkylpyrones as type III PKS products from myxobacteria.</title>
        <authorList>
            <person name="Hug J.J."/>
            <person name="Panter F."/>
            <person name="Krug D."/>
            <person name="Muller R."/>
        </authorList>
    </citation>
    <scope>NUCLEOTIDE SEQUENCE</scope>
    <source>
        <strain evidence="3">MSr9335</strain>
    </source>
</reference>
<feature type="chain" id="PRO_5018672462" description="Lipoprotein" evidence="2">
    <location>
        <begin position="35"/>
        <end position="207"/>
    </location>
</feature>
<feature type="region of interest" description="Disordered" evidence="1">
    <location>
        <begin position="40"/>
        <end position="66"/>
    </location>
</feature>
<dbReference type="EMBL" id="MH908880">
    <property type="protein sequence ID" value="AYM52631.1"/>
    <property type="molecule type" value="Genomic_DNA"/>
</dbReference>
<sequence>MNTWNTTIALRQSLLACALLASLAGALGCNSAFADEKRPYPKGGGSASPAAGPSASAAPPERAPDLVDGHKPWAPTLDVVLPEAASAAPTKVEWASAPRAWDVRVTDPGCKAWRIREWYRFSCGIGEIEMISGSNESVSFTCVKTQQEAELCNEAAIIFPVRRGDRRAVEFLAWSKWGPEPDSILTEQFLEGDPYPMISLQGLRWDF</sequence>
<protein>
    <recommendedName>
        <fullName evidence="4">Lipoprotein</fullName>
    </recommendedName>
</protein>
<proteinExistence type="predicted"/>
<feature type="compositionally biased region" description="Low complexity" evidence="1">
    <location>
        <begin position="47"/>
        <end position="60"/>
    </location>
</feature>